<keyword evidence="2" id="KW-1185">Reference proteome</keyword>
<reference evidence="1 2" key="1">
    <citation type="journal article" date="2019" name="Nat. Ecol. Evol.">
        <title>Megaphylogeny resolves global patterns of mushroom evolution.</title>
        <authorList>
            <person name="Varga T."/>
            <person name="Krizsan K."/>
            <person name="Foldi C."/>
            <person name="Dima B."/>
            <person name="Sanchez-Garcia M."/>
            <person name="Sanchez-Ramirez S."/>
            <person name="Szollosi G.J."/>
            <person name="Szarkandi J.G."/>
            <person name="Papp V."/>
            <person name="Albert L."/>
            <person name="Andreopoulos W."/>
            <person name="Angelini C."/>
            <person name="Antonin V."/>
            <person name="Barry K.W."/>
            <person name="Bougher N.L."/>
            <person name="Buchanan P."/>
            <person name="Buyck B."/>
            <person name="Bense V."/>
            <person name="Catcheside P."/>
            <person name="Chovatia M."/>
            <person name="Cooper J."/>
            <person name="Damon W."/>
            <person name="Desjardin D."/>
            <person name="Finy P."/>
            <person name="Geml J."/>
            <person name="Haridas S."/>
            <person name="Hughes K."/>
            <person name="Justo A."/>
            <person name="Karasinski D."/>
            <person name="Kautmanova I."/>
            <person name="Kiss B."/>
            <person name="Kocsube S."/>
            <person name="Kotiranta H."/>
            <person name="LaButti K.M."/>
            <person name="Lechner B.E."/>
            <person name="Liimatainen K."/>
            <person name="Lipzen A."/>
            <person name="Lukacs Z."/>
            <person name="Mihaltcheva S."/>
            <person name="Morgado L.N."/>
            <person name="Niskanen T."/>
            <person name="Noordeloos M.E."/>
            <person name="Ohm R.A."/>
            <person name="Ortiz-Santana B."/>
            <person name="Ovrebo C."/>
            <person name="Racz N."/>
            <person name="Riley R."/>
            <person name="Savchenko A."/>
            <person name="Shiryaev A."/>
            <person name="Soop K."/>
            <person name="Spirin V."/>
            <person name="Szebenyi C."/>
            <person name="Tomsovsky M."/>
            <person name="Tulloss R.E."/>
            <person name="Uehling J."/>
            <person name="Grigoriev I.V."/>
            <person name="Vagvolgyi C."/>
            <person name="Papp T."/>
            <person name="Martin F.M."/>
            <person name="Miettinen O."/>
            <person name="Hibbett D.S."/>
            <person name="Nagy L.G."/>
        </authorList>
    </citation>
    <scope>NUCLEOTIDE SEQUENCE [LARGE SCALE GENOMIC DNA]</scope>
    <source>
        <strain evidence="1 2">CBS 121175</strain>
    </source>
</reference>
<name>A0A5C3KRT4_COPMA</name>
<gene>
    <name evidence="1" type="ORF">FA15DRAFT_476040</name>
</gene>
<sequence>MVFHWNAGSHLAAAKGIRSHSACVRDRSAGVANFPSPAEGCKVSIESKGLDGSQSCQLKSLCPLSGLATAYENMRELNEPENVCAPIGQVQETQFIAHKGADFPDWLGAQEIRHADPPNRRSNEC</sequence>
<dbReference type="AlphaFoldDB" id="A0A5C3KRT4"/>
<proteinExistence type="predicted"/>
<accession>A0A5C3KRT4</accession>
<protein>
    <submittedName>
        <fullName evidence="1">Uncharacterized protein</fullName>
    </submittedName>
</protein>
<dbReference type="EMBL" id="ML210224">
    <property type="protein sequence ID" value="TFK23156.1"/>
    <property type="molecule type" value="Genomic_DNA"/>
</dbReference>
<dbReference type="Proteomes" id="UP000307440">
    <property type="component" value="Unassembled WGS sequence"/>
</dbReference>
<evidence type="ECO:0000313" key="1">
    <source>
        <dbReference type="EMBL" id="TFK23156.1"/>
    </source>
</evidence>
<organism evidence="1 2">
    <name type="scientific">Coprinopsis marcescibilis</name>
    <name type="common">Agaric fungus</name>
    <name type="synonym">Psathyrella marcescibilis</name>
    <dbReference type="NCBI Taxonomy" id="230819"/>
    <lineage>
        <taxon>Eukaryota</taxon>
        <taxon>Fungi</taxon>
        <taxon>Dikarya</taxon>
        <taxon>Basidiomycota</taxon>
        <taxon>Agaricomycotina</taxon>
        <taxon>Agaricomycetes</taxon>
        <taxon>Agaricomycetidae</taxon>
        <taxon>Agaricales</taxon>
        <taxon>Agaricineae</taxon>
        <taxon>Psathyrellaceae</taxon>
        <taxon>Coprinopsis</taxon>
    </lineage>
</organism>
<evidence type="ECO:0000313" key="2">
    <source>
        <dbReference type="Proteomes" id="UP000307440"/>
    </source>
</evidence>